<proteinExistence type="predicted"/>
<organism evidence="7 8">
    <name type="scientific">Spiroplasma taiwanense CT-1</name>
    <dbReference type="NCBI Taxonomy" id="1276220"/>
    <lineage>
        <taxon>Bacteria</taxon>
        <taxon>Bacillati</taxon>
        <taxon>Mycoplasmatota</taxon>
        <taxon>Mollicutes</taxon>
        <taxon>Entomoplasmatales</taxon>
        <taxon>Spiroplasmataceae</taxon>
        <taxon>Spiroplasma</taxon>
    </lineage>
</organism>
<reference evidence="7 8" key="1">
    <citation type="journal article" date="2013" name="Genome Biol. Evol.">
        <title>Comparison of metabolic capacities and inference of gene content evolution in mosquito-associated Spiroplasma diminutum and S. taiwanense.</title>
        <authorList>
            <person name="Lo W.S."/>
            <person name="Ku C."/>
            <person name="Chen L.L."/>
            <person name="Chang T.H."/>
            <person name="Kuo C.H."/>
        </authorList>
    </citation>
    <scope>NUCLEOTIDE SEQUENCE [LARGE SCALE GENOMIC DNA]</scope>
    <source>
        <strain evidence="7">CT-1</strain>
    </source>
</reference>
<protein>
    <recommendedName>
        <fullName evidence="6">ABC-2 type transporter transmembrane domain-containing protein</fullName>
    </recommendedName>
</protein>
<gene>
    <name evidence="7" type="ORF">STAIW_v1c08620</name>
</gene>
<dbReference type="eggNOG" id="COG0842">
    <property type="taxonomic scope" value="Bacteria"/>
</dbReference>
<accession>S5MCK0</accession>
<dbReference type="OrthoDB" id="391926at2"/>
<dbReference type="AlphaFoldDB" id="S5MCK0"/>
<evidence type="ECO:0000313" key="8">
    <source>
        <dbReference type="Proteomes" id="UP000014984"/>
    </source>
</evidence>
<sequence length="327" mass="38572">MQQSRWSIFKSIWKIQWDNYKKDSFNIFSGWVITTITLVVWLAFKNSGSMTYDEFVLASAIGISGIRNCLFNFHKTLHDFKSTLFFERLFNTKISKTFIFGTMILFNQIMNSCVTLFLVGLSMLFPEQRQSIQSVNWFSFFLGFILLLLMSNLIAFILAFTIKKYEIAAVYGNIYYFGSVYLLGLGIPYSTLSSSQTIIIISFLFPQRYVLNIMDSGWINDFYMQNESFGYNGNFWIPYVVSFILILVFLIILIFIFRRKFEYENKKYKRYSNTKKHLAIIYSIKRASTISELEEAMKIWNSLLPKNEKMKKLRIKKIKIKKIKKGE</sequence>
<name>S5MCK0_9MOLU</name>
<evidence type="ECO:0000256" key="2">
    <source>
        <dbReference type="ARBA" id="ARBA00022692"/>
    </source>
</evidence>
<dbReference type="GO" id="GO:0016020">
    <property type="term" value="C:membrane"/>
    <property type="evidence" value="ECO:0007669"/>
    <property type="project" value="UniProtKB-SubCell"/>
</dbReference>
<comment type="subcellular location">
    <subcellularLocation>
        <location evidence="1">Membrane</location>
        <topology evidence="1">Multi-pass membrane protein</topology>
    </subcellularLocation>
</comment>
<dbReference type="PATRIC" id="fig|1276220.3.peg.879"/>
<dbReference type="GO" id="GO:0140359">
    <property type="term" value="F:ABC-type transporter activity"/>
    <property type="evidence" value="ECO:0007669"/>
    <property type="project" value="InterPro"/>
</dbReference>
<dbReference type="InterPro" id="IPR013525">
    <property type="entry name" value="ABC2_TM"/>
</dbReference>
<evidence type="ECO:0000313" key="7">
    <source>
        <dbReference type="EMBL" id="AGR41448.1"/>
    </source>
</evidence>
<feature type="domain" description="ABC-2 type transporter transmembrane" evidence="6">
    <location>
        <begin position="9"/>
        <end position="214"/>
    </location>
</feature>
<keyword evidence="4 5" id="KW-0472">Membrane</keyword>
<feature type="transmembrane region" description="Helical" evidence="5">
    <location>
        <begin position="236"/>
        <end position="257"/>
    </location>
</feature>
<evidence type="ECO:0000259" key="6">
    <source>
        <dbReference type="Pfam" id="PF01061"/>
    </source>
</evidence>
<feature type="transmembrane region" description="Helical" evidence="5">
    <location>
        <begin position="174"/>
        <end position="205"/>
    </location>
</feature>
<dbReference type="Pfam" id="PF01061">
    <property type="entry name" value="ABC2_membrane"/>
    <property type="match status" value="1"/>
</dbReference>
<feature type="transmembrane region" description="Helical" evidence="5">
    <location>
        <begin position="24"/>
        <end position="44"/>
    </location>
</feature>
<evidence type="ECO:0000256" key="4">
    <source>
        <dbReference type="ARBA" id="ARBA00023136"/>
    </source>
</evidence>
<feature type="transmembrane region" description="Helical" evidence="5">
    <location>
        <begin position="56"/>
        <end position="77"/>
    </location>
</feature>
<keyword evidence="8" id="KW-1185">Reference proteome</keyword>
<evidence type="ECO:0000256" key="1">
    <source>
        <dbReference type="ARBA" id="ARBA00004141"/>
    </source>
</evidence>
<dbReference type="HOGENOM" id="CLU_071300_0_0_14"/>
<evidence type="ECO:0000256" key="3">
    <source>
        <dbReference type="ARBA" id="ARBA00022989"/>
    </source>
</evidence>
<feature type="transmembrane region" description="Helical" evidence="5">
    <location>
        <begin position="98"/>
        <end position="125"/>
    </location>
</feature>
<feature type="transmembrane region" description="Helical" evidence="5">
    <location>
        <begin position="137"/>
        <end position="162"/>
    </location>
</feature>
<evidence type="ECO:0000256" key="5">
    <source>
        <dbReference type="SAM" id="Phobius"/>
    </source>
</evidence>
<dbReference type="RefSeq" id="WP_020834587.1">
    <property type="nucleotide sequence ID" value="NC_021846.1"/>
</dbReference>
<dbReference type="Proteomes" id="UP000014984">
    <property type="component" value="Chromosome"/>
</dbReference>
<dbReference type="STRING" id="1276220.STAIW_v1c08620"/>
<dbReference type="KEGG" id="stai:STAIW_v1c08620"/>
<dbReference type="EMBL" id="CP005074">
    <property type="protein sequence ID" value="AGR41448.1"/>
    <property type="molecule type" value="Genomic_DNA"/>
</dbReference>
<keyword evidence="2 5" id="KW-0812">Transmembrane</keyword>
<keyword evidence="3 5" id="KW-1133">Transmembrane helix</keyword>